<dbReference type="SMART" id="SM00028">
    <property type="entry name" value="TPR"/>
    <property type="match status" value="2"/>
</dbReference>
<feature type="chain" id="PRO_5022041671" evidence="2">
    <location>
        <begin position="25"/>
        <end position="298"/>
    </location>
</feature>
<gene>
    <name evidence="3" type="ORF">E3J62_02330</name>
</gene>
<accession>A0A523UXL7</accession>
<dbReference type="InterPro" id="IPR011990">
    <property type="entry name" value="TPR-like_helical_dom_sf"/>
</dbReference>
<dbReference type="SUPFAM" id="SSF48452">
    <property type="entry name" value="TPR-like"/>
    <property type="match status" value="1"/>
</dbReference>
<protein>
    <submittedName>
        <fullName evidence="3">Tetratricopeptide repeat protein</fullName>
    </submittedName>
</protein>
<name>A0A523UXL7_UNCT6</name>
<proteinExistence type="predicted"/>
<comment type="caution">
    <text evidence="3">The sequence shown here is derived from an EMBL/GenBank/DDBJ whole genome shotgun (WGS) entry which is preliminary data.</text>
</comment>
<evidence type="ECO:0000256" key="2">
    <source>
        <dbReference type="SAM" id="SignalP"/>
    </source>
</evidence>
<feature type="repeat" description="TPR" evidence="1">
    <location>
        <begin position="72"/>
        <end position="105"/>
    </location>
</feature>
<dbReference type="Gene3D" id="1.25.40.10">
    <property type="entry name" value="Tetratricopeptide repeat domain"/>
    <property type="match status" value="1"/>
</dbReference>
<dbReference type="Proteomes" id="UP000315525">
    <property type="component" value="Unassembled WGS sequence"/>
</dbReference>
<dbReference type="InterPro" id="IPR019734">
    <property type="entry name" value="TPR_rpt"/>
</dbReference>
<evidence type="ECO:0000313" key="3">
    <source>
        <dbReference type="EMBL" id="TET47139.1"/>
    </source>
</evidence>
<evidence type="ECO:0000256" key="1">
    <source>
        <dbReference type="PROSITE-ProRule" id="PRU00339"/>
    </source>
</evidence>
<evidence type="ECO:0000313" key="4">
    <source>
        <dbReference type="Proteomes" id="UP000315525"/>
    </source>
</evidence>
<dbReference type="PROSITE" id="PS50005">
    <property type="entry name" value="TPR"/>
    <property type="match status" value="1"/>
</dbReference>
<reference evidence="3 4" key="1">
    <citation type="submission" date="2019-03" db="EMBL/GenBank/DDBJ databases">
        <title>Metabolic potential of uncultured bacteria and archaea associated with petroleum seepage in deep-sea sediments.</title>
        <authorList>
            <person name="Dong X."/>
            <person name="Hubert C."/>
        </authorList>
    </citation>
    <scope>NUCLEOTIDE SEQUENCE [LARGE SCALE GENOMIC DNA]</scope>
    <source>
        <strain evidence="3">E44_bin18</strain>
    </source>
</reference>
<dbReference type="AlphaFoldDB" id="A0A523UXL7"/>
<keyword evidence="1" id="KW-0802">TPR repeat</keyword>
<sequence>MNSYTHLRYLPFGLILLALGTASAQNGNENTIEPGNTYRFATHLFEEGEYLRAAIEYQRYIYSAPTMPTNADSVLYKIGLCYRMGGKPPAAINYFRKIHDEHPNSPLIEEAHYEIAFSYLLSGQGQKSMKYIGTHMRLIQDDQEVLKMQKLVGLNYLRLRKWDIASALMDSLGKLDPGNPLVISTAALAKEGQNLPHKNKALAGLYSSVIPGAGKVYCGRSTDGLFSLLMIGLTGWQAYEGFHKDGVRSVKGWVYGSIGGVLYLGNIYGSVVTAQIFNEEQEAKISLKVKVLINAQAH</sequence>
<dbReference type="Pfam" id="PF13174">
    <property type="entry name" value="TPR_6"/>
    <property type="match status" value="1"/>
</dbReference>
<organism evidence="3 4">
    <name type="scientific">candidate division TA06 bacterium</name>
    <dbReference type="NCBI Taxonomy" id="2250710"/>
    <lineage>
        <taxon>Bacteria</taxon>
        <taxon>Bacteria division TA06</taxon>
    </lineage>
</organism>
<dbReference type="EMBL" id="SOJN01000031">
    <property type="protein sequence ID" value="TET47139.1"/>
    <property type="molecule type" value="Genomic_DNA"/>
</dbReference>
<feature type="signal peptide" evidence="2">
    <location>
        <begin position="1"/>
        <end position="24"/>
    </location>
</feature>
<keyword evidence="2" id="KW-0732">Signal</keyword>